<dbReference type="Pfam" id="PF00903">
    <property type="entry name" value="Glyoxalase"/>
    <property type="match status" value="1"/>
</dbReference>
<dbReference type="SUPFAM" id="SSF54593">
    <property type="entry name" value="Glyoxalase/Bleomycin resistance protein/Dihydroxybiphenyl dioxygenase"/>
    <property type="match status" value="1"/>
</dbReference>
<sequence>MSATFSNPGKMVIKPVHLAHVVLKTQVEQFQPMVEFYKTFLNATVTYQNHVVSFLTYDEEHHRIAIGRFPHVTPRVPTASGLVHIAFNFASLHDLALAYLQRKAHGIEPFWCVNHGLTTSMYYRDPDGNEIETQVENFESPEEATSFTMSEKFAENPIGTDFVPEDLIRRIEAGEEDKEIKKRVETGKRMAPLPIF</sequence>
<dbReference type="InterPro" id="IPR037523">
    <property type="entry name" value="VOC_core"/>
</dbReference>
<gene>
    <name evidence="2" type="ORF">IMSHALPRED_001947</name>
</gene>
<dbReference type="Gene3D" id="3.10.180.10">
    <property type="entry name" value="2,3-Dihydroxybiphenyl 1,2-Dioxygenase, domain 1"/>
    <property type="match status" value="1"/>
</dbReference>
<feature type="domain" description="VOC" evidence="1">
    <location>
        <begin position="17"/>
        <end position="136"/>
    </location>
</feature>
<protein>
    <recommendedName>
        <fullName evidence="1">VOC domain-containing protein</fullName>
    </recommendedName>
</protein>
<dbReference type="PROSITE" id="PS51819">
    <property type="entry name" value="VOC"/>
    <property type="match status" value="1"/>
</dbReference>
<dbReference type="OrthoDB" id="5371818at2759"/>
<reference evidence="2" key="1">
    <citation type="submission" date="2021-03" db="EMBL/GenBank/DDBJ databases">
        <authorList>
            <person name="Tagirdzhanova G."/>
        </authorList>
    </citation>
    <scope>NUCLEOTIDE SEQUENCE</scope>
</reference>
<organism evidence="2 3">
    <name type="scientific">Imshaugia aleurites</name>
    <dbReference type="NCBI Taxonomy" id="172621"/>
    <lineage>
        <taxon>Eukaryota</taxon>
        <taxon>Fungi</taxon>
        <taxon>Dikarya</taxon>
        <taxon>Ascomycota</taxon>
        <taxon>Pezizomycotina</taxon>
        <taxon>Lecanoromycetes</taxon>
        <taxon>OSLEUM clade</taxon>
        <taxon>Lecanoromycetidae</taxon>
        <taxon>Lecanorales</taxon>
        <taxon>Lecanorineae</taxon>
        <taxon>Parmeliaceae</taxon>
        <taxon>Imshaugia</taxon>
    </lineage>
</organism>
<dbReference type="InterPro" id="IPR029068">
    <property type="entry name" value="Glyas_Bleomycin-R_OHBP_Dase"/>
</dbReference>
<dbReference type="InterPro" id="IPR004360">
    <property type="entry name" value="Glyas_Fos-R_dOase_dom"/>
</dbReference>
<keyword evidence="3" id="KW-1185">Reference proteome</keyword>
<proteinExistence type="predicted"/>
<dbReference type="Proteomes" id="UP000664534">
    <property type="component" value="Unassembled WGS sequence"/>
</dbReference>
<evidence type="ECO:0000259" key="1">
    <source>
        <dbReference type="PROSITE" id="PS51819"/>
    </source>
</evidence>
<dbReference type="AlphaFoldDB" id="A0A8H3I4D8"/>
<dbReference type="EMBL" id="CAJPDT010000013">
    <property type="protein sequence ID" value="CAF9914572.1"/>
    <property type="molecule type" value="Genomic_DNA"/>
</dbReference>
<comment type="caution">
    <text evidence="2">The sequence shown here is derived from an EMBL/GenBank/DDBJ whole genome shotgun (WGS) entry which is preliminary data.</text>
</comment>
<evidence type="ECO:0000313" key="2">
    <source>
        <dbReference type="EMBL" id="CAF9914572.1"/>
    </source>
</evidence>
<name>A0A8H3I4D8_9LECA</name>
<accession>A0A8H3I4D8</accession>
<evidence type="ECO:0000313" key="3">
    <source>
        <dbReference type="Proteomes" id="UP000664534"/>
    </source>
</evidence>